<dbReference type="EMBL" id="JBHLTR010000004">
    <property type="protein sequence ID" value="MFC0558100.1"/>
    <property type="molecule type" value="Genomic_DNA"/>
</dbReference>
<name>A0ABV6NBE4_9BACI</name>
<dbReference type="EC" id="6.3.3.2" evidence="4"/>
<keyword evidence="4" id="KW-0479">Metal-binding</keyword>
<dbReference type="SUPFAM" id="SSF100950">
    <property type="entry name" value="NagB/RpiA/CoA transferase-like"/>
    <property type="match status" value="1"/>
</dbReference>
<evidence type="ECO:0000256" key="3">
    <source>
        <dbReference type="ARBA" id="ARBA00022840"/>
    </source>
</evidence>
<comment type="catalytic activity">
    <reaction evidence="4">
        <text>(6S)-5-formyl-5,6,7,8-tetrahydrofolate + ATP = (6R)-5,10-methenyltetrahydrofolate + ADP + phosphate</text>
        <dbReference type="Rhea" id="RHEA:10488"/>
        <dbReference type="ChEBI" id="CHEBI:30616"/>
        <dbReference type="ChEBI" id="CHEBI:43474"/>
        <dbReference type="ChEBI" id="CHEBI:57455"/>
        <dbReference type="ChEBI" id="CHEBI:57457"/>
        <dbReference type="ChEBI" id="CHEBI:456216"/>
        <dbReference type="EC" id="6.3.3.2"/>
    </reaction>
</comment>
<reference evidence="5 6" key="1">
    <citation type="submission" date="2024-09" db="EMBL/GenBank/DDBJ databases">
        <authorList>
            <person name="Sun Q."/>
            <person name="Mori K."/>
        </authorList>
    </citation>
    <scope>NUCLEOTIDE SEQUENCE [LARGE SCALE GENOMIC DNA]</scope>
    <source>
        <strain evidence="5 6">NCAIM B.02301</strain>
    </source>
</reference>
<comment type="similarity">
    <text evidence="1 4">Belongs to the 5-formyltetrahydrofolate cyclo-ligase family.</text>
</comment>
<protein>
    <recommendedName>
        <fullName evidence="4">5-formyltetrahydrofolate cyclo-ligase</fullName>
        <ecNumber evidence="4">6.3.3.2</ecNumber>
    </recommendedName>
</protein>
<accession>A0ABV6NBE4</accession>
<keyword evidence="3 4" id="KW-0067">ATP-binding</keyword>
<evidence type="ECO:0000256" key="2">
    <source>
        <dbReference type="ARBA" id="ARBA00022741"/>
    </source>
</evidence>
<dbReference type="InterPro" id="IPR024185">
    <property type="entry name" value="FTHF_cligase-like_sf"/>
</dbReference>
<evidence type="ECO:0000256" key="4">
    <source>
        <dbReference type="RuleBase" id="RU361279"/>
    </source>
</evidence>
<dbReference type="Gene3D" id="3.40.50.10420">
    <property type="entry name" value="NagB/RpiA/CoA transferase-like"/>
    <property type="match status" value="1"/>
</dbReference>
<gene>
    <name evidence="5" type="ORF">ACFFH4_03435</name>
</gene>
<evidence type="ECO:0000256" key="1">
    <source>
        <dbReference type="ARBA" id="ARBA00010638"/>
    </source>
</evidence>
<keyword evidence="5" id="KW-0436">Ligase</keyword>
<keyword evidence="4" id="KW-0460">Magnesium</keyword>
<comment type="cofactor">
    <cofactor evidence="4">
        <name>Mg(2+)</name>
        <dbReference type="ChEBI" id="CHEBI:18420"/>
    </cofactor>
</comment>
<comment type="caution">
    <text evidence="5">The sequence shown here is derived from an EMBL/GenBank/DDBJ whole genome shotgun (WGS) entry which is preliminary data.</text>
</comment>
<keyword evidence="6" id="KW-1185">Reference proteome</keyword>
<dbReference type="PANTHER" id="PTHR23407">
    <property type="entry name" value="ATPASE INHIBITOR/5-FORMYLTETRAHYDROFOLATE CYCLO-LIGASE"/>
    <property type="match status" value="1"/>
</dbReference>
<proteinExistence type="inferred from homology"/>
<dbReference type="Pfam" id="PF01812">
    <property type="entry name" value="5-FTHF_cyc-lig"/>
    <property type="match status" value="1"/>
</dbReference>
<keyword evidence="2 4" id="KW-0547">Nucleotide-binding</keyword>
<evidence type="ECO:0000313" key="5">
    <source>
        <dbReference type="EMBL" id="MFC0558100.1"/>
    </source>
</evidence>
<dbReference type="RefSeq" id="WP_273841204.1">
    <property type="nucleotide sequence ID" value="NZ_JAQQWT010000003.1"/>
</dbReference>
<dbReference type="NCBIfam" id="TIGR02727">
    <property type="entry name" value="MTHFS_bact"/>
    <property type="match status" value="1"/>
</dbReference>
<dbReference type="PANTHER" id="PTHR23407:SF1">
    <property type="entry name" value="5-FORMYLTETRAHYDROFOLATE CYCLO-LIGASE"/>
    <property type="match status" value="1"/>
</dbReference>
<sequence length="186" mass="21698">MKIKQSIRKQVVEKLKHLTNEQYIKQSAQIAQHLFDSRCWKKAQLIAITIPRDQEVDTYEIIKMGWKQNKIIAVPRADFKTKTMTFYELTSFDKLEESAFRVKEPKESLCRTISKEEIGLVIVPGVAFDKRGYRLGYGGGFYDRFLPQIKVPTIALAFTCQLVKEVPIDIHDWKIDHIISPMGFYR</sequence>
<organism evidence="5 6">
    <name type="scientific">Halalkalibacter alkalisediminis</name>
    <dbReference type="NCBI Taxonomy" id="935616"/>
    <lineage>
        <taxon>Bacteria</taxon>
        <taxon>Bacillati</taxon>
        <taxon>Bacillota</taxon>
        <taxon>Bacilli</taxon>
        <taxon>Bacillales</taxon>
        <taxon>Bacillaceae</taxon>
        <taxon>Halalkalibacter</taxon>
    </lineage>
</organism>
<dbReference type="GO" id="GO:0030272">
    <property type="term" value="F:5-formyltetrahydrofolate cyclo-ligase activity"/>
    <property type="evidence" value="ECO:0007669"/>
    <property type="project" value="UniProtKB-EC"/>
</dbReference>
<dbReference type="InterPro" id="IPR037171">
    <property type="entry name" value="NagB/RpiA_transferase-like"/>
</dbReference>
<dbReference type="Proteomes" id="UP001589833">
    <property type="component" value="Unassembled WGS sequence"/>
</dbReference>
<dbReference type="PIRSF" id="PIRSF006806">
    <property type="entry name" value="FTHF_cligase"/>
    <property type="match status" value="1"/>
</dbReference>
<evidence type="ECO:0000313" key="6">
    <source>
        <dbReference type="Proteomes" id="UP001589833"/>
    </source>
</evidence>
<dbReference type="InterPro" id="IPR002698">
    <property type="entry name" value="FTHF_cligase"/>
</dbReference>